<dbReference type="EMBL" id="FOEI01000001">
    <property type="protein sequence ID" value="SEP55727.1"/>
    <property type="molecule type" value="Genomic_DNA"/>
</dbReference>
<gene>
    <name evidence="1" type="ORF">SAMN05444005_101232</name>
</gene>
<accession>A0A1H8YUE7</accession>
<dbReference type="OrthoDB" id="1362728at2"/>
<evidence type="ECO:0008006" key="3">
    <source>
        <dbReference type="Google" id="ProtNLM"/>
    </source>
</evidence>
<dbReference type="AlphaFoldDB" id="A0A1H8YUE7"/>
<reference evidence="1 2" key="1">
    <citation type="submission" date="2016-10" db="EMBL/GenBank/DDBJ databases">
        <authorList>
            <person name="de Groot N.N."/>
        </authorList>
    </citation>
    <scope>NUCLEOTIDE SEQUENCE [LARGE SCALE GENOMIC DNA]</scope>
    <source>
        <strain evidence="1 2">DSM 27078</strain>
    </source>
</reference>
<proteinExistence type="predicted"/>
<protein>
    <recommendedName>
        <fullName evidence="3">NlpE N-terminal domain-containing protein</fullName>
    </recommendedName>
</protein>
<evidence type="ECO:0000313" key="2">
    <source>
        <dbReference type="Proteomes" id="UP000198648"/>
    </source>
</evidence>
<keyword evidence="2" id="KW-1185">Reference proteome</keyword>
<organism evidence="1 2">
    <name type="scientific">Flavobacterium urocaniciphilum</name>
    <dbReference type="NCBI Taxonomy" id="1299341"/>
    <lineage>
        <taxon>Bacteria</taxon>
        <taxon>Pseudomonadati</taxon>
        <taxon>Bacteroidota</taxon>
        <taxon>Flavobacteriia</taxon>
        <taxon>Flavobacteriales</taxon>
        <taxon>Flavobacteriaceae</taxon>
        <taxon>Flavobacterium</taxon>
    </lineage>
</organism>
<dbReference type="RefSeq" id="WP_091464012.1">
    <property type="nucleotide sequence ID" value="NZ_FOEI01000001.1"/>
</dbReference>
<dbReference type="STRING" id="1299341.SAMN05444005_101232"/>
<dbReference type="Proteomes" id="UP000198648">
    <property type="component" value="Unassembled WGS sequence"/>
</dbReference>
<name>A0A1H8YUE7_9FLAO</name>
<sequence>MSKIKNGIIFIVLLITICITNISCSKKVITGKYRTNFNIYGMFSETLTLDCEGNVIMNFSGDLQNNNSIGSWKREKDTLIMFFDTIINKKNKFKGEYKLLIKKNKLKKIPITKAYYKEIIKIYKSKNYDYKHIRNYRKLNRTPKNHYGKTGVLYYKKIENTDCKK</sequence>
<evidence type="ECO:0000313" key="1">
    <source>
        <dbReference type="EMBL" id="SEP55727.1"/>
    </source>
</evidence>